<gene>
    <name evidence="1" type="ORF">HPB50_001363</name>
</gene>
<comment type="caution">
    <text evidence="1">The sequence shown here is derived from an EMBL/GenBank/DDBJ whole genome shotgun (WGS) entry which is preliminary data.</text>
</comment>
<keyword evidence="2" id="KW-1185">Reference proteome</keyword>
<proteinExistence type="predicted"/>
<accession>A0ACB7RR44</accession>
<evidence type="ECO:0000313" key="1">
    <source>
        <dbReference type="EMBL" id="KAH6925141.1"/>
    </source>
</evidence>
<organism evidence="1 2">
    <name type="scientific">Hyalomma asiaticum</name>
    <name type="common">Tick</name>
    <dbReference type="NCBI Taxonomy" id="266040"/>
    <lineage>
        <taxon>Eukaryota</taxon>
        <taxon>Metazoa</taxon>
        <taxon>Ecdysozoa</taxon>
        <taxon>Arthropoda</taxon>
        <taxon>Chelicerata</taxon>
        <taxon>Arachnida</taxon>
        <taxon>Acari</taxon>
        <taxon>Parasitiformes</taxon>
        <taxon>Ixodida</taxon>
        <taxon>Ixodoidea</taxon>
        <taxon>Ixodidae</taxon>
        <taxon>Hyalomminae</taxon>
        <taxon>Hyalomma</taxon>
    </lineage>
</organism>
<sequence>MSRRATLCFILSLLRLAVAQRGVFEPFVELTEEIPRTPAEDSHTPALDNFRGAAGPGLGFGGACTHDAQCADGLVCISNAECSHGNPNAQCVDFLCYCPLPFVLTEDRRCLAPPGYGQVAAVVTPIVMLSLAALLGIGYLYHRVYRDSWVPAEPHVVAVPSSASIPRVVTRPTQPKPRYIRGLPAADTRPFSPQLANSATEDNPQNERAVGGVNRWDSGCFRISSAEDGQSTAAGSPASPTNPPVSYTCVEGSLFAVPPWLAGGANDGVSVSVRSGSRVLLEGEASPRRSRTASSVDDSFMRELKERLRLKALLRLREWRRERAEARVNPPERTDDATSTVPPSRQTPATETGQSVESPAARTPAADLQMASESATPSPVFEGRKSGTRSSDRPRLLSALSQTSRREDPLEPVAEEEPADSDGAVSSSEASSINSLCCPEDYEESVRHTVALGWDMPAAVVVATTPPESPCSDPHLSVQVPASADDSPAVSSPVDVAPAFLAAGGNSSAFEAASQSSPAHTNADESRAISQDTVAPVLHGARASLESPMARTACAGDTWTPESALVLPSPASCSSHYVTPLPIRSRPKGTDIQMSRRSSAVQTEECSSISRATTAKMEDSFCEEYGRGSQMMRVLFAGNAHYLRERSDTFRRASTLDETLYICQQIGQQQDPPMPPRPATAASEVFVTRSTTALGSSCEDREPLRLRHLVGLQHPHAYLMANRRRTPIGSHSPSGDEGVNRSSPQLRPMPRPRRLLAVNAEPTGRASDPVVVSESPPRPKPRTRLPLRVPLSLSSTSERHSDSSVLLMPDSTELDWSTTPSTPR</sequence>
<evidence type="ECO:0000313" key="2">
    <source>
        <dbReference type="Proteomes" id="UP000821845"/>
    </source>
</evidence>
<dbReference type="EMBL" id="CM023487">
    <property type="protein sequence ID" value="KAH6925141.1"/>
    <property type="molecule type" value="Genomic_DNA"/>
</dbReference>
<name>A0ACB7RR44_HYAAI</name>
<protein>
    <submittedName>
        <fullName evidence="1">Uncharacterized protein</fullName>
    </submittedName>
</protein>
<dbReference type="Proteomes" id="UP000821845">
    <property type="component" value="Chromosome 7"/>
</dbReference>
<reference evidence="1" key="1">
    <citation type="submission" date="2020-05" db="EMBL/GenBank/DDBJ databases">
        <title>Large-scale comparative analyses of tick genomes elucidate their genetic diversity and vector capacities.</title>
        <authorList>
            <person name="Jia N."/>
            <person name="Wang J."/>
            <person name="Shi W."/>
            <person name="Du L."/>
            <person name="Sun Y."/>
            <person name="Zhan W."/>
            <person name="Jiang J."/>
            <person name="Wang Q."/>
            <person name="Zhang B."/>
            <person name="Ji P."/>
            <person name="Sakyi L.B."/>
            <person name="Cui X."/>
            <person name="Yuan T."/>
            <person name="Jiang B."/>
            <person name="Yang W."/>
            <person name="Lam T.T.-Y."/>
            <person name="Chang Q."/>
            <person name="Ding S."/>
            <person name="Wang X."/>
            <person name="Zhu J."/>
            <person name="Ruan X."/>
            <person name="Zhao L."/>
            <person name="Wei J."/>
            <person name="Que T."/>
            <person name="Du C."/>
            <person name="Cheng J."/>
            <person name="Dai P."/>
            <person name="Han X."/>
            <person name="Huang E."/>
            <person name="Gao Y."/>
            <person name="Liu J."/>
            <person name="Shao H."/>
            <person name="Ye R."/>
            <person name="Li L."/>
            <person name="Wei W."/>
            <person name="Wang X."/>
            <person name="Wang C."/>
            <person name="Yang T."/>
            <person name="Huo Q."/>
            <person name="Li W."/>
            <person name="Guo W."/>
            <person name="Chen H."/>
            <person name="Zhou L."/>
            <person name="Ni X."/>
            <person name="Tian J."/>
            <person name="Zhou Y."/>
            <person name="Sheng Y."/>
            <person name="Liu T."/>
            <person name="Pan Y."/>
            <person name="Xia L."/>
            <person name="Li J."/>
            <person name="Zhao F."/>
            <person name="Cao W."/>
        </authorList>
    </citation>
    <scope>NUCLEOTIDE SEQUENCE</scope>
    <source>
        <strain evidence="1">Hyas-2018</strain>
    </source>
</reference>